<dbReference type="OrthoDB" id="9808049at2"/>
<dbReference type="InterPro" id="IPR050982">
    <property type="entry name" value="Auxin_biosynth/cation_transpt"/>
</dbReference>
<dbReference type="GO" id="GO:0050660">
    <property type="term" value="F:flavin adenine dinucleotide binding"/>
    <property type="evidence" value="ECO:0007669"/>
    <property type="project" value="TreeGrafter"/>
</dbReference>
<gene>
    <name evidence="2" type="ORF">SAMN06295955_10771</name>
</gene>
<dbReference type="PANTHER" id="PTHR43539:SF68">
    <property type="entry name" value="FLAVIN-BINDING MONOOXYGENASE-LIKE PROTEIN (AFU_ORTHOLOGUE AFUA_4G09220)"/>
    <property type="match status" value="1"/>
</dbReference>
<protein>
    <submittedName>
        <fullName evidence="2">Predicted flavoprotein CzcO associated with the cation diffusion facilitator CzcD</fullName>
    </submittedName>
</protein>
<dbReference type="PANTHER" id="PTHR43539">
    <property type="entry name" value="FLAVIN-BINDING MONOOXYGENASE-LIKE PROTEIN (AFU_ORTHOLOGUE AFUA_4G09220)"/>
    <property type="match status" value="1"/>
</dbReference>
<keyword evidence="1" id="KW-0560">Oxidoreductase</keyword>
<dbReference type="SUPFAM" id="SSF51905">
    <property type="entry name" value="FAD/NAD(P)-binding domain"/>
    <property type="match status" value="1"/>
</dbReference>
<dbReference type="InterPro" id="IPR036188">
    <property type="entry name" value="FAD/NAD-bd_sf"/>
</dbReference>
<dbReference type="PRINTS" id="PR00411">
    <property type="entry name" value="PNDRDTASEI"/>
</dbReference>
<proteinExistence type="predicted"/>
<dbReference type="AlphaFoldDB" id="A0A239I894"/>
<dbReference type="Proteomes" id="UP000198339">
    <property type="component" value="Unassembled WGS sequence"/>
</dbReference>
<dbReference type="InterPro" id="IPR036291">
    <property type="entry name" value="NAD(P)-bd_dom_sf"/>
</dbReference>
<dbReference type="Pfam" id="PF13738">
    <property type="entry name" value="Pyr_redox_3"/>
    <property type="match status" value="1"/>
</dbReference>
<dbReference type="SUPFAM" id="SSF51735">
    <property type="entry name" value="NAD(P)-binding Rossmann-fold domains"/>
    <property type="match status" value="1"/>
</dbReference>
<organism evidence="2 3">
    <name type="scientific">Sphingopyxis indica</name>
    <dbReference type="NCBI Taxonomy" id="436663"/>
    <lineage>
        <taxon>Bacteria</taxon>
        <taxon>Pseudomonadati</taxon>
        <taxon>Pseudomonadota</taxon>
        <taxon>Alphaproteobacteria</taxon>
        <taxon>Sphingomonadales</taxon>
        <taxon>Sphingomonadaceae</taxon>
        <taxon>Sphingopyxis</taxon>
    </lineage>
</organism>
<sequence length="594" mass="65641">MPDSRADNAADSSDIAAGWVERFNRALASGEEAQLANVFLPEGYWRNVAGLERGIRTISGAPRIARELSAAARRSGTRAVRLDTQLAPPMPGEFAGRRTIDAWLRFDTAVSTGVGQVRLDIAEGPEAPRAWTLMTAIDELKGHDIETERRKRDGTAFERDWKRPNWTEQRKSSAAFADREPRVLIVGAGHGGLTVAAWLNALNVDNLVVDRHARIGDSWRKRYNSLKLHSPTASVHFPFLSYPPTWPKYIPKDKIANWMEFYADAMEINFWPETEFVSATYDRPSLSWEAHLKTGISAERVVRPAHIILATSQIGAPYIPDIPGIANFKGPVIHSSQFSGGAAWAGKRVLVMGTGTSAHDIAQELHAHGAQVTMVQRGTTEVIKIEPSAHVYLDALYELDGPSLALKDLIACSAPIEIVKAEHRRLTKLVRANDSDLLDRLEQAGFKVERDPESGGWPMKYFTRGGGYYMNVGCSDLIADGEISIVQFDQIESFETGGPVLLGGRRIRVDLVVLATGYKGYDDALPRWFGDDIAERVGQVWGIDPETGELRNMWTPTAQPGLWFAGGSFVHSRIYAKYVALQIKAEEEKLCPAS</sequence>
<evidence type="ECO:0000256" key="1">
    <source>
        <dbReference type="ARBA" id="ARBA00023002"/>
    </source>
</evidence>
<accession>A0A239I894</accession>
<dbReference type="EMBL" id="FZPA01000007">
    <property type="protein sequence ID" value="SNS89528.1"/>
    <property type="molecule type" value="Genomic_DNA"/>
</dbReference>
<dbReference type="GO" id="GO:0004497">
    <property type="term" value="F:monooxygenase activity"/>
    <property type="evidence" value="ECO:0007669"/>
    <property type="project" value="TreeGrafter"/>
</dbReference>
<evidence type="ECO:0000313" key="2">
    <source>
        <dbReference type="EMBL" id="SNS89528.1"/>
    </source>
</evidence>
<evidence type="ECO:0000313" key="3">
    <source>
        <dbReference type="Proteomes" id="UP000198339"/>
    </source>
</evidence>
<dbReference type="Gene3D" id="3.50.50.60">
    <property type="entry name" value="FAD/NAD(P)-binding domain"/>
    <property type="match status" value="1"/>
</dbReference>
<name>A0A239I894_9SPHN</name>
<keyword evidence="3" id="KW-1185">Reference proteome</keyword>
<reference evidence="2 3" key="1">
    <citation type="submission" date="2017-06" db="EMBL/GenBank/DDBJ databases">
        <authorList>
            <person name="Kim H.J."/>
            <person name="Triplett B.A."/>
        </authorList>
    </citation>
    <scope>NUCLEOTIDE SEQUENCE [LARGE SCALE GENOMIC DNA]</scope>
    <source>
        <strain evidence="2 3">DS15</strain>
    </source>
</reference>